<accession>A0A2T7A961</accession>
<dbReference type="AlphaFoldDB" id="A0A2T7A961"/>
<sequence length="165" mass="17817">MGLLRPMANGVRFGTVPQPSDCIGSGKWSIIYPSNLISSVTVRVLEEQNIFEALDVLRMGAIISLVRFYSCWLAGVRDMGYHPVMEVSTMSPWISKTLLVPTKIAGITMHESKRDGERKGRQAGYPQMARAFGHNRGGGCRGLGKSLNRGGFGSGGEGGVSYFCG</sequence>
<protein>
    <submittedName>
        <fullName evidence="1">Uncharacterized protein</fullName>
    </submittedName>
</protein>
<organism evidence="1 2">
    <name type="scientific">Tuber borchii</name>
    <name type="common">White truffle</name>
    <dbReference type="NCBI Taxonomy" id="42251"/>
    <lineage>
        <taxon>Eukaryota</taxon>
        <taxon>Fungi</taxon>
        <taxon>Dikarya</taxon>
        <taxon>Ascomycota</taxon>
        <taxon>Pezizomycotina</taxon>
        <taxon>Pezizomycetes</taxon>
        <taxon>Pezizales</taxon>
        <taxon>Tuberaceae</taxon>
        <taxon>Tuber</taxon>
    </lineage>
</organism>
<proteinExistence type="predicted"/>
<evidence type="ECO:0000313" key="2">
    <source>
        <dbReference type="Proteomes" id="UP000244722"/>
    </source>
</evidence>
<name>A0A2T7A961_TUBBO</name>
<gene>
    <name evidence="1" type="ORF">B9Z19DRAFT_277675</name>
</gene>
<comment type="caution">
    <text evidence="1">The sequence shown here is derived from an EMBL/GenBank/DDBJ whole genome shotgun (WGS) entry which is preliminary data.</text>
</comment>
<reference evidence="1 2" key="1">
    <citation type="submission" date="2017-04" db="EMBL/GenBank/DDBJ databases">
        <title>Draft genome sequence of Tuber borchii Vittad., a whitish edible truffle.</title>
        <authorList>
            <consortium name="DOE Joint Genome Institute"/>
            <person name="Murat C."/>
            <person name="Kuo A."/>
            <person name="Barry K.W."/>
            <person name="Clum A."/>
            <person name="Dockter R.B."/>
            <person name="Fauchery L."/>
            <person name="Iotti M."/>
            <person name="Kohler A."/>
            <person name="Labutti K."/>
            <person name="Lindquist E.A."/>
            <person name="Lipzen A."/>
            <person name="Ohm R.A."/>
            <person name="Wang M."/>
            <person name="Grigoriev I.V."/>
            <person name="Zambonelli A."/>
            <person name="Martin F.M."/>
        </authorList>
    </citation>
    <scope>NUCLEOTIDE SEQUENCE [LARGE SCALE GENOMIC DNA]</scope>
    <source>
        <strain evidence="1 2">Tbo3840</strain>
    </source>
</reference>
<evidence type="ECO:0000313" key="1">
    <source>
        <dbReference type="EMBL" id="PUU84264.1"/>
    </source>
</evidence>
<dbReference type="Proteomes" id="UP000244722">
    <property type="component" value="Unassembled WGS sequence"/>
</dbReference>
<keyword evidence="2" id="KW-1185">Reference proteome</keyword>
<dbReference type="EMBL" id="NESQ01000002">
    <property type="protein sequence ID" value="PUU84264.1"/>
    <property type="molecule type" value="Genomic_DNA"/>
</dbReference>